<sequence length="356" mass="40094">MSVLGEYPEAINDKKDLQIWNNSAFDDGGDSESFNLYNQIKSPSSFSSKENQSPIGFSKSSVLVHPLHQSKPLKNHPIKIQNLEKTDEEIEIENEISRLVAKLESIRLERAEKNAKMKEFGVKKIQESRNKIQRRGFSLGPNEIFSATDSKRKQSGTTPIQPTQNRRKSCFWKLDDIEEEKSRVSRGKNLGLRQAVTTVGSKKGVKKDYLILGSIQPKKLFGEPGKKPVKPGRVVPSRYNQPTVNSSMKKRSLTDNVEWKSRGGTEGRVKKKWDVPGVIVIPKRLDLDDYENGDEDSGDHVDVVMPEVLLPRIRVARCVEEAGRDSGPAKRVAELVGKKSYFDEEAVCQKLSFDEG</sequence>
<evidence type="ECO:0000313" key="2">
    <source>
        <dbReference type="Proteomes" id="UP001056120"/>
    </source>
</evidence>
<comment type="caution">
    <text evidence="1">The sequence shown here is derived from an EMBL/GenBank/DDBJ whole genome shotgun (WGS) entry which is preliminary data.</text>
</comment>
<evidence type="ECO:0000313" key="1">
    <source>
        <dbReference type="EMBL" id="KAI3815244.1"/>
    </source>
</evidence>
<dbReference type="EMBL" id="CM042022">
    <property type="protein sequence ID" value="KAI3815244.1"/>
    <property type="molecule type" value="Genomic_DNA"/>
</dbReference>
<gene>
    <name evidence="1" type="ORF">L1987_14905</name>
</gene>
<reference evidence="1 2" key="2">
    <citation type="journal article" date="2022" name="Mol. Ecol. Resour.">
        <title>The genomes of chicory, endive, great burdock and yacon provide insights into Asteraceae paleo-polyploidization history and plant inulin production.</title>
        <authorList>
            <person name="Fan W."/>
            <person name="Wang S."/>
            <person name="Wang H."/>
            <person name="Wang A."/>
            <person name="Jiang F."/>
            <person name="Liu H."/>
            <person name="Zhao H."/>
            <person name="Xu D."/>
            <person name="Zhang Y."/>
        </authorList>
    </citation>
    <scope>NUCLEOTIDE SEQUENCE [LARGE SCALE GENOMIC DNA]</scope>
    <source>
        <strain evidence="2">cv. Yunnan</strain>
        <tissue evidence="1">Leaves</tissue>
    </source>
</reference>
<accession>A0ACB9J411</accession>
<reference evidence="2" key="1">
    <citation type="journal article" date="2022" name="Mol. Ecol. Resour.">
        <title>The genomes of chicory, endive, great burdock and yacon provide insights into Asteraceae palaeo-polyploidization history and plant inulin production.</title>
        <authorList>
            <person name="Fan W."/>
            <person name="Wang S."/>
            <person name="Wang H."/>
            <person name="Wang A."/>
            <person name="Jiang F."/>
            <person name="Liu H."/>
            <person name="Zhao H."/>
            <person name="Xu D."/>
            <person name="Zhang Y."/>
        </authorList>
    </citation>
    <scope>NUCLEOTIDE SEQUENCE [LARGE SCALE GENOMIC DNA]</scope>
    <source>
        <strain evidence="2">cv. Yunnan</strain>
    </source>
</reference>
<dbReference type="Proteomes" id="UP001056120">
    <property type="component" value="Linkage Group LG05"/>
</dbReference>
<organism evidence="1 2">
    <name type="scientific">Smallanthus sonchifolius</name>
    <dbReference type="NCBI Taxonomy" id="185202"/>
    <lineage>
        <taxon>Eukaryota</taxon>
        <taxon>Viridiplantae</taxon>
        <taxon>Streptophyta</taxon>
        <taxon>Embryophyta</taxon>
        <taxon>Tracheophyta</taxon>
        <taxon>Spermatophyta</taxon>
        <taxon>Magnoliopsida</taxon>
        <taxon>eudicotyledons</taxon>
        <taxon>Gunneridae</taxon>
        <taxon>Pentapetalae</taxon>
        <taxon>asterids</taxon>
        <taxon>campanulids</taxon>
        <taxon>Asterales</taxon>
        <taxon>Asteraceae</taxon>
        <taxon>Asteroideae</taxon>
        <taxon>Heliantheae alliance</taxon>
        <taxon>Millerieae</taxon>
        <taxon>Smallanthus</taxon>
    </lineage>
</organism>
<name>A0ACB9J411_9ASTR</name>
<proteinExistence type="predicted"/>
<keyword evidence="2" id="KW-1185">Reference proteome</keyword>
<protein>
    <submittedName>
        <fullName evidence="1">Uncharacterized protein</fullName>
    </submittedName>
</protein>